<organism evidence="4 5">
    <name type="scientific">Edhazardia aedis (strain USNM 41457)</name>
    <name type="common">Microsporidian parasite</name>
    <dbReference type="NCBI Taxonomy" id="1003232"/>
    <lineage>
        <taxon>Eukaryota</taxon>
        <taxon>Fungi</taxon>
        <taxon>Fungi incertae sedis</taxon>
        <taxon>Microsporidia</taxon>
        <taxon>Edhazardia</taxon>
    </lineage>
</organism>
<comment type="caution">
    <text evidence="4">The sequence shown here is derived from an EMBL/GenBank/DDBJ whole genome shotgun (WGS) entry which is preliminary data.</text>
</comment>
<dbReference type="InterPro" id="IPR013209">
    <property type="entry name" value="LNS2"/>
</dbReference>
<dbReference type="AlphaFoldDB" id="J8ZUA9"/>
<evidence type="ECO:0000256" key="1">
    <source>
        <dbReference type="ARBA" id="ARBA00005476"/>
    </source>
</evidence>
<gene>
    <name evidence="4" type="ORF">EDEG_00238</name>
</gene>
<dbReference type="SMART" id="SM00775">
    <property type="entry name" value="LNS2"/>
    <property type="match status" value="1"/>
</dbReference>
<dbReference type="InterPro" id="IPR031315">
    <property type="entry name" value="LNS2/PITP"/>
</dbReference>
<dbReference type="Pfam" id="PF04571">
    <property type="entry name" value="Lipin_N"/>
    <property type="match status" value="1"/>
</dbReference>
<dbReference type="InterPro" id="IPR036412">
    <property type="entry name" value="HAD-like_sf"/>
</dbReference>
<dbReference type="InterPro" id="IPR007651">
    <property type="entry name" value="Lipin_N"/>
</dbReference>
<dbReference type="OrthoDB" id="4567at2759"/>
<dbReference type="Gene3D" id="3.40.50.1000">
    <property type="entry name" value="HAD superfamily/HAD-like"/>
    <property type="match status" value="1"/>
</dbReference>
<accession>J8ZUA9</accession>
<feature type="compositionally biased region" description="Acidic residues" evidence="2">
    <location>
        <begin position="83"/>
        <end position="95"/>
    </location>
</feature>
<dbReference type="EMBL" id="AFBI03000002">
    <property type="protein sequence ID" value="EJW03258.1"/>
    <property type="molecule type" value="Genomic_DNA"/>
</dbReference>
<dbReference type="SUPFAM" id="SSF56784">
    <property type="entry name" value="HAD-like"/>
    <property type="match status" value="1"/>
</dbReference>
<dbReference type="OMA" id="RFGKLYF"/>
<dbReference type="PANTHER" id="PTHR12181">
    <property type="entry name" value="LIPIN"/>
    <property type="match status" value="1"/>
</dbReference>
<reference evidence="4 5" key="1">
    <citation type="submission" date="2011-08" db="EMBL/GenBank/DDBJ databases">
        <authorList>
            <person name="Liu Z.J."/>
            <person name="Shi F.L."/>
            <person name="Lu J.Q."/>
            <person name="Li M."/>
            <person name="Wang Z.L."/>
        </authorList>
    </citation>
    <scope>NUCLEOTIDE SEQUENCE [LARGE SCALE GENOMIC DNA]</scope>
    <source>
        <strain evidence="4 5">USNM 41457</strain>
    </source>
</reference>
<name>J8ZUA9_EDHAE</name>
<evidence type="ECO:0000259" key="3">
    <source>
        <dbReference type="SMART" id="SM00775"/>
    </source>
</evidence>
<proteinExistence type="inferred from homology"/>
<sequence>MLDKMRSLTSFYRDMNPSNLSGAIDIIAVRGKDGAISSTPFHIRFGKRHILRIHEHSITMFVNGKICPIGMKLSKNGDVYFEKEDDEDSTNLDDESERKNNKETKKKNASFNTTNGADDSEGLSSSSNSSGADVKLCENFDKCTKMIDEPPLLNSNAYNSITGEKQRNRQTELICKRLNLDKPFYFITNNVEKSKKPLYDKMSLRYFYNILLSVLEIEELYEIRRENKKKRLFFSRERPNIHIKLAEKYNTFHKLITSEEYYDELIKSHEKLYAVLLGLIKPEKSPVCNQKDGCKGAEITFSLCSKQSLFNKNIYKVFENFRSRSMENTKDMIVRITGCGKCKNEFFMYYDLFTEIFFYHRNLVFCENRSKKRKFLEFLEKRCGSNRLFGFFRKNSMQKEQILTLKLSSKQLERMELKPGKNELQFKIDGTNQCISTNCYFWENDVKIIISDIDGTITKSDKLGHVYTMIGKDWTHAGVAGLFTKIVKNDYKIVYLSSRPIGQMEYTKKYLSGIKQNGCELPDGPVLLSPDGLFGAIYREMILKRPEEFKIACLKTLQSLFSTNPLFGGFGNRQTDVITYRTVGIDISRIFTIDSYGVIIPECSTTISGSYLTLNSIVDNIFPPLKKYVKFNSVLLKRWWSSHI</sequence>
<evidence type="ECO:0000313" key="4">
    <source>
        <dbReference type="EMBL" id="EJW03258.1"/>
    </source>
</evidence>
<dbReference type="HOGENOM" id="CLU_002546_4_0_1"/>
<dbReference type="VEuPathDB" id="MicrosporidiaDB:EDEG_00238"/>
<dbReference type="Proteomes" id="UP000003163">
    <property type="component" value="Unassembled WGS sequence"/>
</dbReference>
<dbReference type="FunCoup" id="J8ZUA9">
    <property type="interactions" value="79"/>
</dbReference>
<feature type="region of interest" description="Disordered" evidence="2">
    <location>
        <begin position="83"/>
        <end position="131"/>
    </location>
</feature>
<dbReference type="InterPro" id="IPR026058">
    <property type="entry name" value="LIPIN"/>
</dbReference>
<dbReference type="GO" id="GO:0008195">
    <property type="term" value="F:phosphatidate phosphatase activity"/>
    <property type="evidence" value="ECO:0007669"/>
    <property type="project" value="TreeGrafter"/>
</dbReference>
<reference evidence="5" key="2">
    <citation type="submission" date="2015-07" db="EMBL/GenBank/DDBJ databases">
        <title>Contrasting host-pathogen interactions and genome evolution in two generalist and specialist microsporidian pathogens of mosquitoes.</title>
        <authorList>
            <consortium name="The Broad Institute Genomics Platform"/>
            <consortium name="The Broad Institute Genome Sequencing Center for Infectious Disease"/>
            <person name="Cuomo C.A."/>
            <person name="Sanscrainte N.D."/>
            <person name="Goldberg J.M."/>
            <person name="Heiman D."/>
            <person name="Young S."/>
            <person name="Zeng Q."/>
            <person name="Becnel J.J."/>
            <person name="Birren B.W."/>
        </authorList>
    </citation>
    <scope>NUCLEOTIDE SEQUENCE [LARGE SCALE GENOMIC DNA]</scope>
    <source>
        <strain evidence="5">USNM 41457</strain>
    </source>
</reference>
<dbReference type="InterPro" id="IPR023214">
    <property type="entry name" value="HAD_sf"/>
</dbReference>
<dbReference type="InParanoid" id="J8ZUA9"/>
<dbReference type="Pfam" id="PF08235">
    <property type="entry name" value="LNS2"/>
    <property type="match status" value="1"/>
</dbReference>
<dbReference type="STRING" id="1003232.J8ZUA9"/>
<feature type="domain" description="LNS2/PITP" evidence="3">
    <location>
        <begin position="448"/>
        <end position="602"/>
    </location>
</feature>
<keyword evidence="5" id="KW-1185">Reference proteome</keyword>
<comment type="similarity">
    <text evidence="1">Belongs to the lipin family.</text>
</comment>
<dbReference type="PANTHER" id="PTHR12181:SF12">
    <property type="entry name" value="PHOSPHATIDATE PHOSPHATASE"/>
    <property type="match status" value="1"/>
</dbReference>
<protein>
    <recommendedName>
        <fullName evidence="3">LNS2/PITP domain-containing protein</fullName>
    </recommendedName>
</protein>
<evidence type="ECO:0000256" key="2">
    <source>
        <dbReference type="SAM" id="MobiDB-lite"/>
    </source>
</evidence>
<evidence type="ECO:0000313" key="5">
    <source>
        <dbReference type="Proteomes" id="UP000003163"/>
    </source>
</evidence>